<evidence type="ECO:0000256" key="3">
    <source>
        <dbReference type="ARBA" id="ARBA00022679"/>
    </source>
</evidence>
<dbReference type="GO" id="GO:0008233">
    <property type="term" value="F:peptidase activity"/>
    <property type="evidence" value="ECO:0007669"/>
    <property type="project" value="UniProtKB-KW"/>
</dbReference>
<keyword evidence="10" id="KW-0175">Coiled coil</keyword>
<dbReference type="PROSITE" id="PS50994">
    <property type="entry name" value="INTEGRASE"/>
    <property type="match status" value="1"/>
</dbReference>
<proteinExistence type="predicted"/>
<dbReference type="CDD" id="cd01647">
    <property type="entry name" value="RT_LTR"/>
    <property type="match status" value="1"/>
</dbReference>
<dbReference type="FunFam" id="3.30.420.10:FF:000032">
    <property type="entry name" value="Retrovirus-related Pol polyprotein from transposon 297-like Protein"/>
    <property type="match status" value="1"/>
</dbReference>
<dbReference type="SUPFAM" id="SSF52540">
    <property type="entry name" value="P-loop containing nucleoside triphosphate hydrolases"/>
    <property type="match status" value="1"/>
</dbReference>
<name>A0A914IDS6_GLORO</name>
<dbReference type="Gene3D" id="3.10.10.10">
    <property type="entry name" value="HIV Type 1 Reverse Transcriptase, subunit A, domain 1"/>
    <property type="match status" value="1"/>
</dbReference>
<feature type="compositionally biased region" description="Polar residues" evidence="11">
    <location>
        <begin position="193"/>
        <end position="206"/>
    </location>
</feature>
<keyword evidence="9" id="KW-0862">Zinc</keyword>
<dbReference type="InterPro" id="IPR036875">
    <property type="entry name" value="Znf_CCHC_sf"/>
</dbReference>
<dbReference type="InterPro" id="IPR001584">
    <property type="entry name" value="Integrase_cat-core"/>
</dbReference>
<evidence type="ECO:0000256" key="8">
    <source>
        <dbReference type="ARBA" id="ARBA00022918"/>
    </source>
</evidence>
<keyword evidence="6" id="KW-0255">Endonuclease</keyword>
<evidence type="ECO:0000256" key="2">
    <source>
        <dbReference type="ARBA" id="ARBA00022670"/>
    </source>
</evidence>
<evidence type="ECO:0000256" key="1">
    <source>
        <dbReference type="ARBA" id="ARBA00012493"/>
    </source>
</evidence>
<feature type="domain" description="Integrase catalytic" evidence="14">
    <location>
        <begin position="1539"/>
        <end position="1696"/>
    </location>
</feature>
<feature type="domain" description="Reverse transcriptase" evidence="13">
    <location>
        <begin position="968"/>
        <end position="1147"/>
    </location>
</feature>
<dbReference type="PROSITE" id="PS50878">
    <property type="entry name" value="RT_POL"/>
    <property type="match status" value="1"/>
</dbReference>
<keyword evidence="5" id="KW-0540">Nuclease</keyword>
<dbReference type="GO" id="GO:0015074">
    <property type="term" value="P:DNA integration"/>
    <property type="evidence" value="ECO:0007669"/>
    <property type="project" value="InterPro"/>
</dbReference>
<feature type="region of interest" description="Disordered" evidence="11">
    <location>
        <begin position="2278"/>
        <end position="2341"/>
    </location>
</feature>
<dbReference type="PROSITE" id="PS50158">
    <property type="entry name" value="ZF_CCHC"/>
    <property type="match status" value="1"/>
</dbReference>
<dbReference type="Gene3D" id="3.30.70.270">
    <property type="match status" value="2"/>
</dbReference>
<evidence type="ECO:0000256" key="11">
    <source>
        <dbReference type="SAM" id="MobiDB-lite"/>
    </source>
</evidence>
<feature type="compositionally biased region" description="Polar residues" evidence="11">
    <location>
        <begin position="33"/>
        <end position="42"/>
    </location>
</feature>
<dbReference type="WBParaSite" id="Gr19_v10_g8956.t1">
    <property type="protein sequence ID" value="Gr19_v10_g8956.t1"/>
    <property type="gene ID" value="Gr19_v10_g8956"/>
</dbReference>
<accession>A0A914IDS6</accession>
<feature type="region of interest" description="Disordered" evidence="11">
    <location>
        <begin position="193"/>
        <end position="244"/>
    </location>
</feature>
<feature type="compositionally biased region" description="Basic residues" evidence="11">
    <location>
        <begin position="3615"/>
        <end position="3624"/>
    </location>
</feature>
<dbReference type="Pfam" id="PF26633">
    <property type="entry name" value="DUF8206"/>
    <property type="match status" value="1"/>
</dbReference>
<keyword evidence="9" id="KW-0863">Zinc-finger</keyword>
<keyword evidence="8" id="KW-0695">RNA-directed DNA polymerase</keyword>
<dbReference type="Pfam" id="PF17917">
    <property type="entry name" value="RT_RNaseH"/>
    <property type="match status" value="1"/>
</dbReference>
<dbReference type="SMART" id="SM00343">
    <property type="entry name" value="ZnF_C2HC"/>
    <property type="match status" value="1"/>
</dbReference>
<feature type="compositionally biased region" description="Basic and acidic residues" evidence="11">
    <location>
        <begin position="216"/>
        <end position="232"/>
    </location>
</feature>
<dbReference type="InterPro" id="IPR058519">
    <property type="entry name" value="DUF8206"/>
</dbReference>
<dbReference type="InterPro" id="IPR000477">
    <property type="entry name" value="RT_dom"/>
</dbReference>
<evidence type="ECO:0000259" key="13">
    <source>
        <dbReference type="PROSITE" id="PS50878"/>
    </source>
</evidence>
<feature type="coiled-coil region" evidence="10">
    <location>
        <begin position="3458"/>
        <end position="3502"/>
    </location>
</feature>
<feature type="region of interest" description="Disordered" evidence="11">
    <location>
        <begin position="540"/>
        <end position="563"/>
    </location>
</feature>
<sequence>MQNFQRSRYFTRRDARNEGIRLDWEGNVMERNNPPQDQNSDGENLMDGSHEMIIPERRMDEQQLREQLLNVENPENRDEMNGNADDNEDQELQNRGFASILREYADNLGRGERNDGNEGLGVQQNFGERVRPPLRPRTSTPVLEVNGNEWAPRHFLGHNLVQHGVEVRQIRHSAVISQGQGYRPPQDFIEQQQYRSVQHQGTSQYRQPPPPIFQVNRDENWPQRGQNEERQQQRFQQGDFNNRQQRQNPQIAYAQAMPGQQGRNQQIETRGIAAAPPIVLQMPQQVASANIDYGIVLERIPDLNGTEGSDGVKKFFKKFDFYSANWTDPQKIRALESKVFGRAERAFESARNTQPHVYAAIKREMVNLLEESDSNNLNSFDALMQGVRRAPSESIDELANRIAGLVHRAYAGLPQHLCEEYAIKFLIRAMNNPEVALNLELVRAPGMSLDQFVSLAARAEATQKATKRFSSHGEAQGKLETSGQSFCRPKYSQAVGPSPMSARFNGQAQRDQGWRTQQYQPQRQWNCYNCNEPGHLARDCTRGRQQRQPEQQNPRFTEGNQPNVIATGANRTRAGETMPAGNSGNRNGQFQARNFLKQNCLVLQQEDVHRNEPLLGELTEDMGSFFEALKSSVTDNSKPEIPMIGKVMAVQVEVLGVETKAMLDGGAQISVIEAKFLHELIRDQKLNLSGLEIFKPETRISDANGRQLKCLGVVCLPILRKGGAEKVNVAVHIATAAIGFDLLFGTNALKDLGFKMFDATNNALIDFERLKTNKTDSLTVIYKTVLEPRSTKMVEFGIHEDFEGKEILVSSESEKQVRVEPSVGIGRDNKVVAPVTNFSNSTMVLEKGNIVGTAELVQDIGEAENFLAAPAVCFHKIEVVKEDKSTEMQKSWTEVSEKGDLSEPEATQLSGVLQQFESIFAISDEELTQTDLTVHQINTGDETPIRSKTRPVPYAYREKVASMLQDYLNRDIIRPSQSPWSSPIVLVPKRDGTLRFCVDFRRVNAVTRKDSFPLPNIDNTLLMLGGKKFFSTLDFMAGYWQIKMETHSVEKTAFTTEHGLYEFTVMPFGLTNAVATFQRFMTRLFEGMINDFLFVYIDDLLIASESFEEHLKHLDVVFCRIREAGLKLKLAKCKFCTKELPFLGHLLTRDGIKMDADKVKPIEKLPVPKSRKELHSLLGFLTYYRKFIYAFGTIAAPLFRLLQKDVKFAIGDEERRSIDKLKEKILSDVILYFPNFEKARNDPLRCFVMMTDASKVGISAILCQHDEEKRLRPIYFASRQCNKFESRYAPTELEALAVRFGAKKFAQFITMMPTRVLTDHKSLVGMFRSKTETGNARVDRWLLELNSKFILKVEYQPGKKNVIADLFSRSFERTGQEIVEPTDRKHIAVLGALRVLGKEPERGVEEEREKWVRETKESEMKHIYDFLEKKANPEDPRKAQNLRDTCHRYAILDGLLYLCEANGKLRLFVPANFRDNLVKQRHEGKCAGHMSSKKIYLQLTEQYFWPNMLKDCVKLHESCRICAHTKDARANEPPLKVAQTSEPFEMLCIDILDIGPSQSDFKYICVMVDHFTKYMIAEPIRDKSAKSVAKVLVEKMILIYGTPEKIHSDRGKEFVNATIEEITKILGIERSVTAGYDPQANGLVERMNRIIIGMLKKSTSSCWTWDERLPYIIFSYNITPTKTTQFSPFSLVFGKLARFPLDGKVPMPVNPVYTVDSDTYIQLFRENFLNMLNEARENSKGERERSKKWYDSQPKVTANKFSVGERVMVAFPGLNRKSRHKKLMWTHFGPYLILEIGESSAVLVPIDKQQAEPIKVPIERLIRVPPGIPDISTIPRGKNPFKNVLNTLVTGTPNGEKRDKREPNSAQMMQLGTIAQVKGGDERERDGKVSDLVGKLGKLAIQSFPETMDVDKPEDGIFGWNVTCTEGQGEHEFCGALSTLELDPALGNAGLGTMAVKTPLQALFSVFLLKAGTVKSMTAARNLAQAIVEGEPKEELRLFVAKRGDYVGTGLYPTEEDQMKALESWFEKCSVARRALEESEFGRIGMQGPEGSDALADSEKKKWKELLEATPWVLERMRAKIVHKATRFVAHPRVIIGDFSANQLGEVLDQTAIVGPKEGTLAEVVRSLKPTVLSSKVKAALIIAGRDSLLAGEPVEVMAEQFEMIAKWCRRFPHVQFLWTCPPYVHNKQAEYEELVARLRPMMSQPPFLPAWVTENGRSMGEVFRFGNSFDNLRVTADGLMKDAGVRALKAWLFTQTEFPGDQQLKIRAVHSVVRVIPSGGPGDPRRAGSAVGTASGGLGDPRRHSFGSAGWEDFRRRSQGSGGLGGPRRHTFDGSTGAGRFHPYGRGPLHYIGLGNDSVADSLLNDQPSQQLQPTTIARRPTGKKKLFAFGKKRKEKATTVPKRENVQNAISDRGSIDRFLVSGRANLGNLYNSITDNFVTSDEIKYSREIFNMRNFTKQSGGPIIGEEIVEIDNLNSSEERTKMLGPEQKVFSLEWDNPKVRESVLKQKKPNDDGTHFVGSACFGTLVAAIVTFDEQTSLEEAKKLALLHIRGNAMPSSEDDDALKSLNKSVRISVFVDPTIGAGGTDSGFGLPITFSLIPLSAIVDKKYKHTFLPVPMSEDHNLFGQILLCAQSVEEFELVLKAAGQSQNEYSYTLTKDQLNNAKQMFGDLEKEKAAIDALIKNCVIRLRRHPGTSFDATGTGEAEQLSIEMLQEAKLLPKIELIRRLESEGVHYIGHGERRMADVFRGNEDSDLASALHFVLLYSQAQTTPPDVAGSLHKQCLGQLFEMAGRGKMCTYIDLEVLLSYDNSALEHGGLPEGIRALDGFPNIDSRLVKMRGPKLLTADCVMEECDKFQTCIARIENYQRTKVGAVPPADQKTEACSLPCPRCEGYGGKCQNDDFHWGCDNCGKMLAFVKQDNVPVTHFYCACGATPVEAFTFRCLDVETHGDKFAHFAPNELAIELKRMNDKGILNLLLLSKTGVGKSTLINSVVNYLSHPTFKDAIKADKIEWVIPAKFYMEEYDDDDYLVRREVQLGEQSDDEQLKTGNSRTKSPNAYIIHSKGYKIRLIDTPGICDTDGGVEGDNENFHKTLNFISTLPELNAICILLRSSETCITAEFKYCLNGLLTYLHKNAAENIVFLGTNGRGSDYKMVKTQELLREMLPQVESNHKVKIPLQRDRIYCLDNEAFEHLCLIKKANVQYSQKQMDNFSESWSLADQEFQRLLKYVSTKLVPHRTWETVSLNEARRIIVDLAPALADISEAIQSNLDRIEAYEKAIRNGQQPTATVLKTVRRDLLPYPRTVCTSDCCTEVKRTEEGDFKVYRRKCHEHCYLKGIPPELFPNESLKNCWAMNGQDKCTATNGCGCDWSVHMHYTYEQTEVPLELDEATQKISDKREQMLKERELIYSKAASFSCFLKKWALKPYNDSVEPYIQLSIKDAKNVVKECNGAAEHEFHTKKLKGLEESLRLYREQKELMENAKSDAANTANEVKAADVNKVLEELCELPMFGKSIRQTYETQQEGRRKLQREYTEKKVVTVPKLGRNINAAGKQAREQRLNKLEQHGELKSTVKTGTRWNTIKQFVSSFWSSQTQPSSSHHALFSSSDTNKSRSKKKPQCR</sequence>
<dbReference type="GO" id="GO:0003964">
    <property type="term" value="F:RNA-directed DNA polymerase activity"/>
    <property type="evidence" value="ECO:0007669"/>
    <property type="project" value="UniProtKB-KW"/>
</dbReference>
<dbReference type="GO" id="GO:0019899">
    <property type="term" value="F:enzyme binding"/>
    <property type="evidence" value="ECO:0007669"/>
    <property type="project" value="UniProtKB-ARBA"/>
</dbReference>
<evidence type="ECO:0000256" key="6">
    <source>
        <dbReference type="ARBA" id="ARBA00022759"/>
    </source>
</evidence>
<dbReference type="Gene3D" id="3.30.420.10">
    <property type="entry name" value="Ribonuclease H-like superfamily/Ribonuclease H"/>
    <property type="match status" value="1"/>
</dbReference>
<dbReference type="GO" id="GO:0042575">
    <property type="term" value="C:DNA polymerase complex"/>
    <property type="evidence" value="ECO:0007669"/>
    <property type="project" value="UniProtKB-ARBA"/>
</dbReference>
<evidence type="ECO:0000256" key="9">
    <source>
        <dbReference type="PROSITE-ProRule" id="PRU00047"/>
    </source>
</evidence>
<feature type="compositionally biased region" description="Low complexity" evidence="11">
    <location>
        <begin position="546"/>
        <end position="555"/>
    </location>
</feature>
<feature type="compositionally biased region" description="Low complexity" evidence="11">
    <location>
        <begin position="3593"/>
        <end position="3610"/>
    </location>
</feature>
<dbReference type="InterPro" id="IPR043128">
    <property type="entry name" value="Rev_trsase/Diguanyl_cyclase"/>
</dbReference>
<dbReference type="GO" id="GO:0003676">
    <property type="term" value="F:nucleic acid binding"/>
    <property type="evidence" value="ECO:0007669"/>
    <property type="project" value="InterPro"/>
</dbReference>
<dbReference type="Proteomes" id="UP000887572">
    <property type="component" value="Unplaced"/>
</dbReference>
<dbReference type="InterPro" id="IPR043502">
    <property type="entry name" value="DNA/RNA_pol_sf"/>
</dbReference>
<dbReference type="InterPro" id="IPR036397">
    <property type="entry name" value="RNaseH_sf"/>
</dbReference>
<dbReference type="CDD" id="cd09274">
    <property type="entry name" value="RNase_HI_RT_Ty3"/>
    <property type="match status" value="1"/>
</dbReference>
<dbReference type="InterPro" id="IPR041588">
    <property type="entry name" value="Integrase_H2C2"/>
</dbReference>
<dbReference type="Gene3D" id="1.10.340.70">
    <property type="match status" value="1"/>
</dbReference>
<evidence type="ECO:0000313" key="16">
    <source>
        <dbReference type="WBParaSite" id="Gr19_v10_g8956.t1"/>
    </source>
</evidence>
<dbReference type="EC" id="2.7.7.49" evidence="1"/>
<keyword evidence="2" id="KW-0645">Protease</keyword>
<dbReference type="InterPro" id="IPR001878">
    <property type="entry name" value="Znf_CCHC"/>
</dbReference>
<dbReference type="SUPFAM" id="SSF57756">
    <property type="entry name" value="Retrovirus zinc finger-like domains"/>
    <property type="match status" value="1"/>
</dbReference>
<evidence type="ECO:0000256" key="10">
    <source>
        <dbReference type="SAM" id="Coils"/>
    </source>
</evidence>
<dbReference type="Gene3D" id="4.10.60.10">
    <property type="entry name" value="Zinc finger, CCHC-type"/>
    <property type="match status" value="1"/>
</dbReference>
<dbReference type="FunFam" id="3.10.10.10:FF:000007">
    <property type="entry name" value="Retrovirus-related Pol polyprotein from transposon 17.6-like Protein"/>
    <property type="match status" value="1"/>
</dbReference>
<dbReference type="InterPro" id="IPR050951">
    <property type="entry name" value="Retrovirus_Pol_polyprotein"/>
</dbReference>
<feature type="compositionally biased region" description="Low complexity" evidence="11">
    <location>
        <begin position="233"/>
        <end position="244"/>
    </location>
</feature>
<dbReference type="PANTHER" id="PTHR37984:SF5">
    <property type="entry name" value="PROTEIN NYNRIN-LIKE"/>
    <property type="match status" value="1"/>
</dbReference>
<dbReference type="InterPro" id="IPR012337">
    <property type="entry name" value="RNaseH-like_sf"/>
</dbReference>
<dbReference type="PANTHER" id="PTHR37984">
    <property type="entry name" value="PROTEIN CBG26694"/>
    <property type="match status" value="1"/>
</dbReference>
<feature type="region of interest" description="Disordered" evidence="11">
    <location>
        <begin position="71"/>
        <end position="91"/>
    </location>
</feature>
<evidence type="ECO:0000259" key="12">
    <source>
        <dbReference type="PROSITE" id="PS50158"/>
    </source>
</evidence>
<dbReference type="Pfam" id="PF17921">
    <property type="entry name" value="Integrase_H2C2"/>
    <property type="match status" value="1"/>
</dbReference>
<dbReference type="InterPro" id="IPR021109">
    <property type="entry name" value="Peptidase_aspartic_dom_sf"/>
</dbReference>
<organism evidence="15 16">
    <name type="scientific">Globodera rostochiensis</name>
    <name type="common">Golden nematode worm</name>
    <name type="synonym">Heterodera rostochiensis</name>
    <dbReference type="NCBI Taxonomy" id="31243"/>
    <lineage>
        <taxon>Eukaryota</taxon>
        <taxon>Metazoa</taxon>
        <taxon>Ecdysozoa</taxon>
        <taxon>Nematoda</taxon>
        <taxon>Chromadorea</taxon>
        <taxon>Rhabditida</taxon>
        <taxon>Tylenchina</taxon>
        <taxon>Tylenchomorpha</taxon>
        <taxon>Tylenchoidea</taxon>
        <taxon>Heteroderidae</taxon>
        <taxon>Heteroderinae</taxon>
        <taxon>Globodera</taxon>
    </lineage>
</organism>
<dbReference type="Pfam" id="PF00098">
    <property type="entry name" value="zf-CCHC"/>
    <property type="match status" value="1"/>
</dbReference>
<dbReference type="CDD" id="cd00303">
    <property type="entry name" value="retropepsin_like"/>
    <property type="match status" value="1"/>
</dbReference>
<evidence type="ECO:0000259" key="14">
    <source>
        <dbReference type="PROSITE" id="PS50994"/>
    </source>
</evidence>
<protein>
    <recommendedName>
        <fullName evidence="1">RNA-directed DNA polymerase</fullName>
        <ecNumber evidence="1">2.7.7.49</ecNumber>
    </recommendedName>
</protein>
<keyword evidence="3" id="KW-0808">Transferase</keyword>
<keyword evidence="7" id="KW-0378">Hydrolase</keyword>
<evidence type="ECO:0000256" key="7">
    <source>
        <dbReference type="ARBA" id="ARBA00022801"/>
    </source>
</evidence>
<dbReference type="InterPro" id="IPR027417">
    <property type="entry name" value="P-loop_NTPase"/>
</dbReference>
<feature type="region of interest" description="Disordered" evidence="11">
    <location>
        <begin position="25"/>
        <end position="47"/>
    </location>
</feature>
<dbReference type="Pfam" id="PF00078">
    <property type="entry name" value="RVT_1"/>
    <property type="match status" value="1"/>
</dbReference>
<dbReference type="Gene3D" id="3.40.50.300">
    <property type="entry name" value="P-loop containing nucleotide triphosphate hydrolases"/>
    <property type="match status" value="1"/>
</dbReference>
<dbReference type="GO" id="GO:0006508">
    <property type="term" value="P:proteolysis"/>
    <property type="evidence" value="ECO:0007669"/>
    <property type="project" value="UniProtKB-KW"/>
</dbReference>
<dbReference type="InterPro" id="IPR041373">
    <property type="entry name" value="RT_RNaseH"/>
</dbReference>
<feature type="domain" description="CCHC-type" evidence="12">
    <location>
        <begin position="527"/>
        <end position="542"/>
    </location>
</feature>
<dbReference type="GO" id="GO:0004519">
    <property type="term" value="F:endonuclease activity"/>
    <property type="evidence" value="ECO:0007669"/>
    <property type="project" value="UniProtKB-KW"/>
</dbReference>
<dbReference type="Gene3D" id="2.40.70.10">
    <property type="entry name" value="Acid Proteases"/>
    <property type="match status" value="1"/>
</dbReference>
<keyword evidence="4" id="KW-0548">Nucleotidyltransferase</keyword>
<dbReference type="SUPFAM" id="SSF56672">
    <property type="entry name" value="DNA/RNA polymerases"/>
    <property type="match status" value="1"/>
</dbReference>
<feature type="region of interest" description="Disordered" evidence="11">
    <location>
        <begin position="3593"/>
        <end position="3624"/>
    </location>
</feature>
<keyword evidence="9" id="KW-0479">Metal-binding</keyword>
<evidence type="ECO:0000256" key="5">
    <source>
        <dbReference type="ARBA" id="ARBA00022722"/>
    </source>
</evidence>
<dbReference type="Pfam" id="PF00665">
    <property type="entry name" value="rve"/>
    <property type="match status" value="1"/>
</dbReference>
<keyword evidence="15" id="KW-1185">Reference proteome</keyword>
<evidence type="ECO:0000313" key="15">
    <source>
        <dbReference type="Proteomes" id="UP000887572"/>
    </source>
</evidence>
<evidence type="ECO:0000256" key="4">
    <source>
        <dbReference type="ARBA" id="ARBA00022695"/>
    </source>
</evidence>
<dbReference type="GO" id="GO:0008270">
    <property type="term" value="F:zinc ion binding"/>
    <property type="evidence" value="ECO:0007669"/>
    <property type="project" value="UniProtKB-KW"/>
</dbReference>
<reference evidence="16" key="1">
    <citation type="submission" date="2022-11" db="UniProtKB">
        <authorList>
            <consortium name="WormBaseParasite"/>
        </authorList>
    </citation>
    <scope>IDENTIFICATION</scope>
</reference>
<dbReference type="FunFam" id="3.30.70.270:FF:000020">
    <property type="entry name" value="Transposon Tf2-6 polyprotein-like Protein"/>
    <property type="match status" value="1"/>
</dbReference>
<dbReference type="SUPFAM" id="SSF53098">
    <property type="entry name" value="Ribonuclease H-like"/>
    <property type="match status" value="1"/>
</dbReference>